<accession>A0A9P0HC37</accession>
<evidence type="ECO:0000313" key="2">
    <source>
        <dbReference type="Proteomes" id="UP001152798"/>
    </source>
</evidence>
<dbReference type="EMBL" id="OV725080">
    <property type="protein sequence ID" value="CAH1399202.1"/>
    <property type="molecule type" value="Genomic_DNA"/>
</dbReference>
<dbReference type="Proteomes" id="UP001152798">
    <property type="component" value="Chromosome 4"/>
</dbReference>
<keyword evidence="2" id="KW-1185">Reference proteome</keyword>
<gene>
    <name evidence="1" type="ORF">NEZAVI_LOCUS8698</name>
</gene>
<proteinExistence type="predicted"/>
<dbReference type="AlphaFoldDB" id="A0A9P0HC37"/>
<organism evidence="1 2">
    <name type="scientific">Nezara viridula</name>
    <name type="common">Southern green stink bug</name>
    <name type="synonym">Cimex viridulus</name>
    <dbReference type="NCBI Taxonomy" id="85310"/>
    <lineage>
        <taxon>Eukaryota</taxon>
        <taxon>Metazoa</taxon>
        <taxon>Ecdysozoa</taxon>
        <taxon>Arthropoda</taxon>
        <taxon>Hexapoda</taxon>
        <taxon>Insecta</taxon>
        <taxon>Pterygota</taxon>
        <taxon>Neoptera</taxon>
        <taxon>Paraneoptera</taxon>
        <taxon>Hemiptera</taxon>
        <taxon>Heteroptera</taxon>
        <taxon>Panheteroptera</taxon>
        <taxon>Pentatomomorpha</taxon>
        <taxon>Pentatomoidea</taxon>
        <taxon>Pentatomidae</taxon>
        <taxon>Pentatominae</taxon>
        <taxon>Nezara</taxon>
    </lineage>
</organism>
<protein>
    <submittedName>
        <fullName evidence="1">Uncharacterized protein</fullName>
    </submittedName>
</protein>
<sequence>MYGTCIAIAFFVLKQSLQMLDILYNMKRNNNRREENVPILPEIRGLHIFQGLEKLKGPVRRKTALELPHSYAEVETPEPTLLSD</sequence>
<name>A0A9P0HC37_NEZVI</name>
<reference evidence="1" key="1">
    <citation type="submission" date="2022-01" db="EMBL/GenBank/DDBJ databases">
        <authorList>
            <person name="King R."/>
        </authorList>
    </citation>
    <scope>NUCLEOTIDE SEQUENCE</scope>
</reference>
<evidence type="ECO:0000313" key="1">
    <source>
        <dbReference type="EMBL" id="CAH1399202.1"/>
    </source>
</evidence>